<dbReference type="Proteomes" id="UP000249393">
    <property type="component" value="Unassembled WGS sequence"/>
</dbReference>
<evidence type="ECO:0000259" key="2">
    <source>
        <dbReference type="PROSITE" id="PS50110"/>
    </source>
</evidence>
<reference evidence="3 4" key="1">
    <citation type="submission" date="2017-08" db="EMBL/GenBank/DDBJ databases">
        <title>Infants hospitalized years apart are colonized by the same room-sourced microbial strains.</title>
        <authorList>
            <person name="Brooks B."/>
            <person name="Olm M.R."/>
            <person name="Firek B.A."/>
            <person name="Baker R."/>
            <person name="Thomas B.C."/>
            <person name="Morowitz M.J."/>
            <person name="Banfield J.F."/>
        </authorList>
    </citation>
    <scope>NUCLEOTIDE SEQUENCE [LARGE SCALE GENOMIC DNA]</scope>
    <source>
        <strain evidence="3">S2_003_000_R2_4</strain>
    </source>
</reference>
<proteinExistence type="predicted"/>
<dbReference type="SMART" id="SM00448">
    <property type="entry name" value="REC"/>
    <property type="match status" value="1"/>
</dbReference>
<dbReference type="InterPro" id="IPR011006">
    <property type="entry name" value="CheY-like_superfamily"/>
</dbReference>
<gene>
    <name evidence="3" type="ORF">DI526_07035</name>
</gene>
<dbReference type="PROSITE" id="PS50110">
    <property type="entry name" value="RESPONSE_REGULATORY"/>
    <property type="match status" value="1"/>
</dbReference>
<feature type="modified residue" description="4-aspartylphosphate" evidence="1">
    <location>
        <position position="171"/>
    </location>
</feature>
<dbReference type="GO" id="GO:0000160">
    <property type="term" value="P:phosphorelay signal transduction system"/>
    <property type="evidence" value="ECO:0007669"/>
    <property type="project" value="InterPro"/>
</dbReference>
<protein>
    <recommendedName>
        <fullName evidence="2">Response regulatory domain-containing protein</fullName>
    </recommendedName>
</protein>
<dbReference type="SUPFAM" id="SSF52172">
    <property type="entry name" value="CheY-like"/>
    <property type="match status" value="1"/>
</dbReference>
<sequence length="238" mass="25120">MGCNNSCLQRSSHTRHMQPRVAASSATILWAPAAERPGLAPRSRLNVAGGLMPVFLFYPQTPDGACLTFVSASLADDAEAVRHAAQVLADHASADEVAVWQGERLIAVHGRDSSATPPAIGHVLLVEDCFFQAETFKLAFREAGFAVACASGEADAAAQLQARTPDIALVDIDLGDGPSFAVAETLEAQKVPFLFVTGYDRAILPARWRHIGHVCKPVMGSQVVEAAKAVINPSPLAA</sequence>
<organism evidence="3 4">
    <name type="scientific">Caulobacter segnis</name>
    <dbReference type="NCBI Taxonomy" id="88688"/>
    <lineage>
        <taxon>Bacteria</taxon>
        <taxon>Pseudomonadati</taxon>
        <taxon>Pseudomonadota</taxon>
        <taxon>Alphaproteobacteria</taxon>
        <taxon>Caulobacterales</taxon>
        <taxon>Caulobacteraceae</taxon>
        <taxon>Caulobacter</taxon>
    </lineage>
</organism>
<evidence type="ECO:0000313" key="4">
    <source>
        <dbReference type="Proteomes" id="UP000249393"/>
    </source>
</evidence>
<dbReference type="AlphaFoldDB" id="A0A2W5VA18"/>
<dbReference type="Pfam" id="PF00072">
    <property type="entry name" value="Response_reg"/>
    <property type="match status" value="1"/>
</dbReference>
<dbReference type="Gene3D" id="3.40.50.2300">
    <property type="match status" value="1"/>
</dbReference>
<evidence type="ECO:0000313" key="3">
    <source>
        <dbReference type="EMBL" id="PZR35507.1"/>
    </source>
</evidence>
<name>A0A2W5VA18_9CAUL</name>
<dbReference type="EMBL" id="QFQZ01000015">
    <property type="protein sequence ID" value="PZR35507.1"/>
    <property type="molecule type" value="Genomic_DNA"/>
</dbReference>
<accession>A0A2W5VA18</accession>
<keyword evidence="1" id="KW-0597">Phosphoprotein</keyword>
<feature type="domain" description="Response regulatory" evidence="2">
    <location>
        <begin position="122"/>
        <end position="231"/>
    </location>
</feature>
<evidence type="ECO:0000256" key="1">
    <source>
        <dbReference type="PROSITE-ProRule" id="PRU00169"/>
    </source>
</evidence>
<dbReference type="InterPro" id="IPR001789">
    <property type="entry name" value="Sig_transdc_resp-reg_receiver"/>
</dbReference>
<comment type="caution">
    <text evidence="3">The sequence shown here is derived from an EMBL/GenBank/DDBJ whole genome shotgun (WGS) entry which is preliminary data.</text>
</comment>